<dbReference type="STRING" id="159291.SAMN05920897_11562"/>
<sequence>MQPNTTYDVIVIGGGPAGMSAAIKAYEACKGKVLLIERNDSLGGILPQCIHNGFGAVNFGNDLPGPEYAYRYEVELRKLPVDILLDTIVVDLTADHQVYAMNSTDGYLHYKAKAIVLAMGCRERTRAQIRLPGTRSAGIFTAGTVQRLVNIEGYMPGNEVVILGSGDIGMIMARRMSIEGAKVHAVLELLPYLTGLRRNYVQCLQDYGIPLHLSTTVNKIYGDKRVEGIETVKVDENLQAVPGTEEFIKCDTLLLSVGLIPENELSRKAGVQMDPRTNGPIVDSDMATNVPGIYAAGNVTAIYDLADYVSKAGEVAGQSAAKYAESAARRDIKEHRTIRLKPGANIGSIIPQEVFLEQNQEHEVLLTMRPNSLMERMVKVELTAGDETVVSFREQYARPAEMIVHKLKAKDFEKLLSTDATELVASIS</sequence>
<dbReference type="SUPFAM" id="SSF51905">
    <property type="entry name" value="FAD/NAD(P)-binding domain"/>
    <property type="match status" value="1"/>
</dbReference>
<dbReference type="OrthoDB" id="9776839at2"/>
<dbReference type="InterPro" id="IPR023753">
    <property type="entry name" value="FAD/NAD-binding_dom"/>
</dbReference>
<reference evidence="4" key="1">
    <citation type="submission" date="2017-01" db="EMBL/GenBank/DDBJ databases">
        <authorList>
            <person name="Varghese N."/>
            <person name="Submissions S."/>
        </authorList>
    </citation>
    <scope>NUCLEOTIDE SEQUENCE [LARGE SCALE GENOMIC DNA]</scope>
    <source>
        <strain evidence="4">ASpG1</strain>
    </source>
</reference>
<dbReference type="RefSeq" id="WP_076489457.1">
    <property type="nucleotide sequence ID" value="NZ_FTMS01000015.1"/>
</dbReference>
<keyword evidence="4" id="KW-1185">Reference proteome</keyword>
<evidence type="ECO:0000259" key="2">
    <source>
        <dbReference type="Pfam" id="PF07992"/>
    </source>
</evidence>
<organism evidence="3 4">
    <name type="scientific">Alkalispirochaeta americana</name>
    <dbReference type="NCBI Taxonomy" id="159291"/>
    <lineage>
        <taxon>Bacteria</taxon>
        <taxon>Pseudomonadati</taxon>
        <taxon>Spirochaetota</taxon>
        <taxon>Spirochaetia</taxon>
        <taxon>Spirochaetales</taxon>
        <taxon>Spirochaetaceae</taxon>
        <taxon>Alkalispirochaeta</taxon>
    </lineage>
</organism>
<feature type="domain" description="FAD/NAD(P)-binding" evidence="2">
    <location>
        <begin position="7"/>
        <end position="307"/>
    </location>
</feature>
<dbReference type="PRINTS" id="PR00469">
    <property type="entry name" value="PNDRDTASEII"/>
</dbReference>
<dbReference type="EMBL" id="FTMS01000015">
    <property type="protein sequence ID" value="SIQ80501.1"/>
    <property type="molecule type" value="Genomic_DNA"/>
</dbReference>
<dbReference type="Proteomes" id="UP000186400">
    <property type="component" value="Unassembled WGS sequence"/>
</dbReference>
<dbReference type="Pfam" id="PF07992">
    <property type="entry name" value="Pyr_redox_2"/>
    <property type="match status" value="1"/>
</dbReference>
<evidence type="ECO:0000256" key="1">
    <source>
        <dbReference type="ARBA" id="ARBA00023002"/>
    </source>
</evidence>
<protein>
    <submittedName>
        <fullName evidence="3">Thioredoxin reductase</fullName>
    </submittedName>
</protein>
<dbReference type="PANTHER" id="PTHR42949">
    <property type="entry name" value="ANAEROBIC GLYCEROL-3-PHOSPHATE DEHYDROGENASE SUBUNIT B"/>
    <property type="match status" value="1"/>
</dbReference>
<dbReference type="AlphaFoldDB" id="A0A1N6VRL1"/>
<dbReference type="InterPro" id="IPR036188">
    <property type="entry name" value="FAD/NAD-bd_sf"/>
</dbReference>
<dbReference type="InterPro" id="IPR051691">
    <property type="entry name" value="Metab_Enz_Cyan_OpOx_G3PDH"/>
</dbReference>
<dbReference type="PANTHER" id="PTHR42949:SF3">
    <property type="entry name" value="ANAEROBIC GLYCEROL-3-PHOSPHATE DEHYDROGENASE SUBUNIT B"/>
    <property type="match status" value="1"/>
</dbReference>
<evidence type="ECO:0000313" key="4">
    <source>
        <dbReference type="Proteomes" id="UP000186400"/>
    </source>
</evidence>
<keyword evidence="1" id="KW-0560">Oxidoreductase</keyword>
<name>A0A1N6VRL1_9SPIO</name>
<dbReference type="Gene3D" id="3.50.50.60">
    <property type="entry name" value="FAD/NAD(P)-binding domain"/>
    <property type="match status" value="2"/>
</dbReference>
<dbReference type="GO" id="GO:0016491">
    <property type="term" value="F:oxidoreductase activity"/>
    <property type="evidence" value="ECO:0007669"/>
    <property type="project" value="UniProtKB-KW"/>
</dbReference>
<dbReference type="PRINTS" id="PR00368">
    <property type="entry name" value="FADPNR"/>
</dbReference>
<accession>A0A1N6VRL1</accession>
<evidence type="ECO:0000313" key="3">
    <source>
        <dbReference type="EMBL" id="SIQ80501.1"/>
    </source>
</evidence>
<gene>
    <name evidence="3" type="ORF">SAMN05920897_11562</name>
</gene>
<proteinExistence type="predicted"/>